<gene>
    <name evidence="1" type="ORF">GCM10009006_36340</name>
</gene>
<sequence length="375" mass="41437">MNYLYSTLDSLTNWPKSNDDGENEEIQADGGEMEIGPENELLNETNVGQFYISNTFASATGEYRGAAGERVGLRIPSEGVKDVDLGRNLLRVEDVAPMMKPRIEEGLLALSRKADHALVPCSLGTGYPLYKLCDVDLAFEGTIDVVVPSHKTSPSGLYKYPQNAILAGAGVAMMDAPSILVDHRAQEVGMEDVAPELAKTLAVIAHTDVANRGFGMWTMALESIPRGDRADMDLNPPIQRAANSLEPWFSATQWAPWAIENGDIEADEPVPTLAEADRFAIVPQDVELGQHEDLRVIKAPVENAYTVAFWPLDVNWINEHVRRAGADYVDAEIRDPSSPLHQVWKSHTATFGTTDSIDRWEQFWADHIDPRLEDE</sequence>
<proteinExistence type="predicted"/>
<evidence type="ECO:0000313" key="1">
    <source>
        <dbReference type="EMBL" id="GGM51901.1"/>
    </source>
</evidence>
<comment type="caution">
    <text evidence="1">The sequence shown here is derived from an EMBL/GenBank/DDBJ whole genome shotgun (WGS) entry which is preliminary data.</text>
</comment>
<accession>A0A830FMH5</accession>
<dbReference type="OrthoDB" id="287794at2157"/>
<dbReference type="Proteomes" id="UP000656367">
    <property type="component" value="Unassembled WGS sequence"/>
</dbReference>
<dbReference type="EMBL" id="BMON01000008">
    <property type="protein sequence ID" value="GGM51901.1"/>
    <property type="molecule type" value="Genomic_DNA"/>
</dbReference>
<reference evidence="1" key="1">
    <citation type="journal article" date="2014" name="Int. J. Syst. Evol. Microbiol.">
        <title>Complete genome sequence of Corynebacterium casei LMG S-19264T (=DSM 44701T), isolated from a smear-ripened cheese.</title>
        <authorList>
            <consortium name="US DOE Joint Genome Institute (JGI-PGF)"/>
            <person name="Walter F."/>
            <person name="Albersmeier A."/>
            <person name="Kalinowski J."/>
            <person name="Ruckert C."/>
        </authorList>
    </citation>
    <scope>NUCLEOTIDE SEQUENCE</scope>
    <source>
        <strain evidence="1">JCM 15759</strain>
    </source>
</reference>
<dbReference type="AlphaFoldDB" id="A0A830FMH5"/>
<name>A0A830FMH5_HALAR</name>
<organism evidence="1 2">
    <name type="scientific">Haloarcula argentinensis</name>
    <dbReference type="NCBI Taxonomy" id="43776"/>
    <lineage>
        <taxon>Archaea</taxon>
        <taxon>Methanobacteriati</taxon>
        <taxon>Methanobacteriota</taxon>
        <taxon>Stenosarchaea group</taxon>
        <taxon>Halobacteria</taxon>
        <taxon>Halobacteriales</taxon>
        <taxon>Haloarculaceae</taxon>
        <taxon>Haloarcula</taxon>
    </lineage>
</organism>
<reference evidence="1" key="2">
    <citation type="submission" date="2020-09" db="EMBL/GenBank/DDBJ databases">
        <authorList>
            <person name="Sun Q."/>
            <person name="Ohkuma M."/>
        </authorList>
    </citation>
    <scope>NUCLEOTIDE SEQUENCE</scope>
    <source>
        <strain evidence="1">JCM 15759</strain>
    </source>
</reference>
<evidence type="ECO:0000313" key="2">
    <source>
        <dbReference type="Proteomes" id="UP000656367"/>
    </source>
</evidence>
<dbReference type="RefSeq" id="WP_188853991.1">
    <property type="nucleotide sequence ID" value="NZ_BMON01000008.1"/>
</dbReference>
<protein>
    <submittedName>
        <fullName evidence="1">Uncharacterized protein</fullName>
    </submittedName>
</protein>